<dbReference type="GO" id="GO:0032366">
    <property type="term" value="P:intracellular sterol transport"/>
    <property type="evidence" value="ECO:0007669"/>
    <property type="project" value="TreeGrafter"/>
</dbReference>
<comment type="subcellular location">
    <subcellularLocation>
        <location evidence="1">Membrane</location>
        <topology evidence="1">Single-pass membrane protein</topology>
    </subcellularLocation>
</comment>
<evidence type="ECO:0000259" key="7">
    <source>
        <dbReference type="PROSITE" id="PS51778"/>
    </source>
</evidence>
<dbReference type="InterPro" id="IPR051482">
    <property type="entry name" value="Cholesterol_transport"/>
</dbReference>
<dbReference type="CDD" id="cd13220">
    <property type="entry name" value="PH-GRAM_GRAMDC"/>
    <property type="match status" value="1"/>
</dbReference>
<feature type="compositionally biased region" description="Low complexity" evidence="5">
    <location>
        <begin position="29"/>
        <end position="40"/>
    </location>
</feature>
<evidence type="ECO:0000256" key="3">
    <source>
        <dbReference type="ARBA" id="ARBA00022989"/>
    </source>
</evidence>
<name>A0A6P8IKR7_ACTTE</name>
<organism evidence="8 9">
    <name type="scientific">Actinia tenebrosa</name>
    <name type="common">Australian red waratah sea anemone</name>
    <dbReference type="NCBI Taxonomy" id="6105"/>
    <lineage>
        <taxon>Eukaryota</taxon>
        <taxon>Metazoa</taxon>
        <taxon>Cnidaria</taxon>
        <taxon>Anthozoa</taxon>
        <taxon>Hexacorallia</taxon>
        <taxon>Actiniaria</taxon>
        <taxon>Actiniidae</taxon>
        <taxon>Actinia</taxon>
    </lineage>
</organism>
<feature type="compositionally biased region" description="Basic and acidic residues" evidence="5">
    <location>
        <begin position="408"/>
        <end position="430"/>
    </location>
</feature>
<gene>
    <name evidence="9" type="primary">LOC116301991</name>
</gene>
<dbReference type="PANTHER" id="PTHR23319:SF4">
    <property type="entry name" value="GRAM DOMAIN CONTAINING 1B, ISOFORM E"/>
    <property type="match status" value="1"/>
</dbReference>
<dbReference type="PROSITE" id="PS51778">
    <property type="entry name" value="VAST"/>
    <property type="match status" value="1"/>
</dbReference>
<evidence type="ECO:0000256" key="2">
    <source>
        <dbReference type="ARBA" id="ARBA00022692"/>
    </source>
</evidence>
<dbReference type="GeneID" id="116301991"/>
<dbReference type="Pfam" id="PF16016">
    <property type="entry name" value="VASt"/>
    <property type="match status" value="1"/>
</dbReference>
<accession>A0A6P8IKR7</accession>
<dbReference type="RefSeq" id="XP_031567028.1">
    <property type="nucleotide sequence ID" value="XM_031711168.1"/>
</dbReference>
<evidence type="ECO:0000313" key="9">
    <source>
        <dbReference type="RefSeq" id="XP_031567028.1"/>
    </source>
</evidence>
<feature type="compositionally biased region" description="Polar residues" evidence="5">
    <location>
        <begin position="65"/>
        <end position="79"/>
    </location>
</feature>
<feature type="compositionally biased region" description="Acidic residues" evidence="5">
    <location>
        <begin position="431"/>
        <end position="444"/>
    </location>
</feature>
<evidence type="ECO:0000313" key="8">
    <source>
        <dbReference type="Proteomes" id="UP000515163"/>
    </source>
</evidence>
<evidence type="ECO:0000256" key="4">
    <source>
        <dbReference type="ARBA" id="ARBA00023136"/>
    </source>
</evidence>
<proteinExistence type="predicted"/>
<feature type="compositionally biased region" description="Basic and acidic residues" evidence="5">
    <location>
        <begin position="328"/>
        <end position="341"/>
    </location>
</feature>
<feature type="compositionally biased region" description="Polar residues" evidence="5">
    <location>
        <begin position="375"/>
        <end position="384"/>
    </location>
</feature>
<feature type="transmembrane region" description="Helical" evidence="6">
    <location>
        <begin position="696"/>
        <end position="720"/>
    </location>
</feature>
<feature type="region of interest" description="Disordered" evidence="5">
    <location>
        <begin position="282"/>
        <end position="444"/>
    </location>
</feature>
<dbReference type="InterPro" id="IPR004182">
    <property type="entry name" value="GRAM"/>
</dbReference>
<dbReference type="InParanoid" id="A0A6P8IKR7"/>
<dbReference type="Gene3D" id="2.30.29.30">
    <property type="entry name" value="Pleckstrin-homology domain (PH domain)/Phosphotyrosine-binding domain (PTB)"/>
    <property type="match status" value="1"/>
</dbReference>
<keyword evidence="3 6" id="KW-1133">Transmembrane helix</keyword>
<dbReference type="Pfam" id="PF02893">
    <property type="entry name" value="GRAM"/>
    <property type="match status" value="1"/>
</dbReference>
<dbReference type="PANTHER" id="PTHR23319">
    <property type="entry name" value="GRAM DOMAIN CONTAINING 1B, ISOFORM E"/>
    <property type="match status" value="1"/>
</dbReference>
<dbReference type="OrthoDB" id="2162691at2759"/>
<dbReference type="GO" id="GO:0032934">
    <property type="term" value="F:sterol binding"/>
    <property type="evidence" value="ECO:0007669"/>
    <property type="project" value="TreeGrafter"/>
</dbReference>
<evidence type="ECO:0000256" key="6">
    <source>
        <dbReference type="SAM" id="Phobius"/>
    </source>
</evidence>
<evidence type="ECO:0000256" key="1">
    <source>
        <dbReference type="ARBA" id="ARBA00004167"/>
    </source>
</evidence>
<keyword evidence="2 6" id="KW-0812">Transmembrane</keyword>
<dbReference type="KEGG" id="aten:116301991"/>
<feature type="region of interest" description="Disordered" evidence="5">
    <location>
        <begin position="1"/>
        <end position="134"/>
    </location>
</feature>
<keyword evidence="8" id="KW-1185">Reference proteome</keyword>
<keyword evidence="4 6" id="KW-0472">Membrane</keyword>
<feature type="compositionally biased region" description="Basic and acidic residues" evidence="5">
    <location>
        <begin position="41"/>
        <end position="63"/>
    </location>
</feature>
<reference evidence="9" key="1">
    <citation type="submission" date="2025-08" db="UniProtKB">
        <authorList>
            <consortium name="RefSeq"/>
        </authorList>
    </citation>
    <scope>IDENTIFICATION</scope>
    <source>
        <tissue evidence="9">Tentacle</tissue>
    </source>
</reference>
<dbReference type="Proteomes" id="UP000515163">
    <property type="component" value="Unplaced"/>
</dbReference>
<dbReference type="InterPro" id="IPR031968">
    <property type="entry name" value="VASt"/>
</dbReference>
<dbReference type="GO" id="GO:0005886">
    <property type="term" value="C:plasma membrane"/>
    <property type="evidence" value="ECO:0007669"/>
    <property type="project" value="TreeGrafter"/>
</dbReference>
<protein>
    <submittedName>
        <fullName evidence="9">Protein Aster-B-like isoform X1</fullName>
    </submittedName>
</protein>
<dbReference type="InterPro" id="IPR011993">
    <property type="entry name" value="PH-like_dom_sf"/>
</dbReference>
<dbReference type="AlphaFoldDB" id="A0A6P8IKR7"/>
<dbReference type="SMART" id="SM00568">
    <property type="entry name" value="GRAM"/>
    <property type="match status" value="1"/>
</dbReference>
<dbReference type="GO" id="GO:0005789">
    <property type="term" value="C:endoplasmic reticulum membrane"/>
    <property type="evidence" value="ECO:0007669"/>
    <property type="project" value="TreeGrafter"/>
</dbReference>
<dbReference type="GO" id="GO:0140268">
    <property type="term" value="C:endoplasmic reticulum-plasma membrane contact site"/>
    <property type="evidence" value="ECO:0007669"/>
    <property type="project" value="TreeGrafter"/>
</dbReference>
<feature type="compositionally biased region" description="Acidic residues" evidence="5">
    <location>
        <begin position="284"/>
        <end position="327"/>
    </location>
</feature>
<feature type="compositionally biased region" description="Polar residues" evidence="5">
    <location>
        <begin position="656"/>
        <end position="666"/>
    </location>
</feature>
<dbReference type="FunFam" id="2.30.29.30:FF:000008">
    <property type="entry name" value="GRAM domain containing 1B"/>
    <property type="match status" value="1"/>
</dbReference>
<evidence type="ECO:0000256" key="5">
    <source>
        <dbReference type="SAM" id="MobiDB-lite"/>
    </source>
</evidence>
<feature type="domain" description="VASt" evidence="7">
    <location>
        <begin position="458"/>
        <end position="628"/>
    </location>
</feature>
<dbReference type="FunCoup" id="A0A6P8IKR7">
    <property type="interactions" value="1436"/>
</dbReference>
<feature type="compositionally biased region" description="Basic and acidic residues" evidence="5">
    <location>
        <begin position="7"/>
        <end position="28"/>
    </location>
</feature>
<dbReference type="GO" id="GO:0120015">
    <property type="term" value="F:sterol transfer activity"/>
    <property type="evidence" value="ECO:0007669"/>
    <property type="project" value="TreeGrafter"/>
</dbReference>
<feature type="compositionally biased region" description="Basic residues" evidence="5">
    <location>
        <begin position="631"/>
        <end position="647"/>
    </location>
</feature>
<feature type="region of interest" description="Disordered" evidence="5">
    <location>
        <begin position="623"/>
        <end position="666"/>
    </location>
</feature>
<sequence length="790" mass="89800">MESDTQNVEKEEVKPTHSGTNERPKSLDLDFSSRSSLTSISDKKETETNESTRKASPTSHEDESSSLNNAELDSLSLGSQELEDIEERSTNRSQSIAKSLKSRIRDLSPSRKTPSPKPERKIKKAKTPTKLPKSPAGWLPASFNQMFSSYKSKSGDFRRLFKDLPDSEQLIVDYSCALQRDILVHGRLYISQNWLCFYANIFGWETFVTIKCTDITSIRKEKTALVIPNAVQINTESEKYFFASFISRDTAFTVLFRIWQNALLDQPLTPSELIHMVGKYVESDKEDSDDSDKDLSSEDSDLSGGEEEDDEPEDVDDDDFDEILTDDEVTKQDDEDKENKADNSAFKPVGNSALTTAPELSITPPSPTQLKKSENGNTSEGSSVTHRKKRSPSPVSKGSDIKSLLKSMRKDKYKLSDTEETTMKHIKESSDMDEEGSVSEFLEEESKEPHNCMCDKHLAIEMLNEVWPLSVDDLYGLLFTESNFYKKLQKHRKTKDLVFKPWTKSDDGQHRTITYTIALNYSIGPKTSPTTEAQHCFKGSVPGKVYIVQAVVNNEGIPYGDSFSVVTRYCITKCTDKSCRLRITSEIKYKKSVWGFVKNMIEKNASDGLKEYFTFLGESLRKETHTDQTTKRRRTSPGRRHKRNRSLKSREDILPSPSSTSLSDKASQNLPLWKRTVSGLLSVRSSFPSMKTESKFALAIAILLACLLALNMFLTGRLLALERGTQMRMDWPRDLENLPTDAKEWAQMLQQQKEMHEKEMERWREILSTSIKLMNQVQDSLSELNKELSH</sequence>